<keyword evidence="4" id="KW-0012">Acyltransferase</keyword>
<dbReference type="AlphaFoldDB" id="A0A286GRX2"/>
<dbReference type="Proteomes" id="UP000219452">
    <property type="component" value="Unassembled WGS sequence"/>
</dbReference>
<dbReference type="InterPro" id="IPR001451">
    <property type="entry name" value="Hexapep"/>
</dbReference>
<dbReference type="InterPro" id="IPR050179">
    <property type="entry name" value="Trans_hexapeptide_repeat"/>
</dbReference>
<sequence length="231" mass="25941">MKKILSRLIWVPYGLILSILELVNAKSRDLENKRRYSKAIIDSGCTFSKETLIGFNSHIFKNTTINFSQIGFFTYVGRNSFVQFAKIGNYCSISKDVMIGLGAHPLNMFSTSPLFYKANNALKIQLVERNLDFKEHSLINIGSDVWIGTKSIIMDGVTIGHGAVVAAGAIVTKDIPPYAIVAGVPAKIIKYRFSDSIQNRLLESKWWENEPSEIFNNKKNLEAIINQSPMF</sequence>
<evidence type="ECO:0000256" key="2">
    <source>
        <dbReference type="ARBA" id="ARBA00022679"/>
    </source>
</evidence>
<keyword evidence="6" id="KW-1185">Reference proteome</keyword>
<dbReference type="SUPFAM" id="SSF51161">
    <property type="entry name" value="Trimeric LpxA-like enzymes"/>
    <property type="match status" value="1"/>
</dbReference>
<evidence type="ECO:0000313" key="6">
    <source>
        <dbReference type="Proteomes" id="UP000219452"/>
    </source>
</evidence>
<proteinExistence type="inferred from homology"/>
<keyword evidence="3" id="KW-0677">Repeat</keyword>
<reference evidence="6" key="1">
    <citation type="submission" date="2017-09" db="EMBL/GenBank/DDBJ databases">
        <authorList>
            <person name="Varghese N."/>
            <person name="Submissions S."/>
        </authorList>
    </citation>
    <scope>NUCLEOTIDE SEQUENCE [LARGE SCALE GENOMIC DNA]</scope>
    <source>
        <strain evidence="6">DSM 29961</strain>
    </source>
</reference>
<dbReference type="OrthoDB" id="9814490at2"/>
<dbReference type="PANTHER" id="PTHR43300:SF11">
    <property type="entry name" value="ACETYLTRANSFERASE RV3034C-RELATED"/>
    <property type="match status" value="1"/>
</dbReference>
<dbReference type="InterPro" id="IPR011004">
    <property type="entry name" value="Trimer_LpxA-like_sf"/>
</dbReference>
<dbReference type="RefSeq" id="WP_097131176.1">
    <property type="nucleotide sequence ID" value="NZ_OCNH01000008.1"/>
</dbReference>
<dbReference type="PANTHER" id="PTHR43300">
    <property type="entry name" value="ACETYLTRANSFERASE"/>
    <property type="match status" value="1"/>
</dbReference>
<dbReference type="InterPro" id="IPR018357">
    <property type="entry name" value="Hexapep_transf_CS"/>
</dbReference>
<dbReference type="EMBL" id="OCNH01000008">
    <property type="protein sequence ID" value="SOD98317.1"/>
    <property type="molecule type" value="Genomic_DNA"/>
</dbReference>
<dbReference type="Pfam" id="PF00132">
    <property type="entry name" value="Hexapep"/>
    <property type="match status" value="1"/>
</dbReference>
<organism evidence="5 6">
    <name type="scientific">Spirosoma fluviale</name>
    <dbReference type="NCBI Taxonomy" id="1597977"/>
    <lineage>
        <taxon>Bacteria</taxon>
        <taxon>Pseudomonadati</taxon>
        <taxon>Bacteroidota</taxon>
        <taxon>Cytophagia</taxon>
        <taxon>Cytophagales</taxon>
        <taxon>Cytophagaceae</taxon>
        <taxon>Spirosoma</taxon>
    </lineage>
</organism>
<dbReference type="CDD" id="cd03349">
    <property type="entry name" value="LbH_XAT"/>
    <property type="match status" value="1"/>
</dbReference>
<dbReference type="PROSITE" id="PS00101">
    <property type="entry name" value="HEXAPEP_TRANSFERASES"/>
    <property type="match status" value="1"/>
</dbReference>
<dbReference type="Gene3D" id="2.160.10.10">
    <property type="entry name" value="Hexapeptide repeat proteins"/>
    <property type="match status" value="1"/>
</dbReference>
<evidence type="ECO:0000256" key="3">
    <source>
        <dbReference type="ARBA" id="ARBA00022737"/>
    </source>
</evidence>
<accession>A0A286GRX2</accession>
<evidence type="ECO:0000256" key="1">
    <source>
        <dbReference type="ARBA" id="ARBA00007274"/>
    </source>
</evidence>
<keyword evidence="2 5" id="KW-0808">Transferase</keyword>
<comment type="similarity">
    <text evidence="1">Belongs to the transferase hexapeptide repeat family.</text>
</comment>
<evidence type="ECO:0000313" key="5">
    <source>
        <dbReference type="EMBL" id="SOD98317.1"/>
    </source>
</evidence>
<evidence type="ECO:0000256" key="4">
    <source>
        <dbReference type="ARBA" id="ARBA00023315"/>
    </source>
</evidence>
<protein>
    <submittedName>
        <fullName evidence="5">Transferase hexapeptide (Six repeat-containing protein)</fullName>
    </submittedName>
</protein>
<dbReference type="GO" id="GO:0016746">
    <property type="term" value="F:acyltransferase activity"/>
    <property type="evidence" value="ECO:0007669"/>
    <property type="project" value="UniProtKB-KW"/>
</dbReference>
<gene>
    <name evidence="5" type="ORF">SAMN06269250_6022</name>
</gene>
<name>A0A286GRX2_9BACT</name>